<comment type="caution">
    <text evidence="2">The sequence shown here is derived from an EMBL/GenBank/DDBJ whole genome shotgun (WGS) entry which is preliminary data.</text>
</comment>
<protein>
    <submittedName>
        <fullName evidence="2">Uncharacterized protein</fullName>
    </submittedName>
</protein>
<evidence type="ECO:0000256" key="1">
    <source>
        <dbReference type="SAM" id="MobiDB-lite"/>
    </source>
</evidence>
<dbReference type="Proteomes" id="UP000612282">
    <property type="component" value="Unassembled WGS sequence"/>
</dbReference>
<name>A0ABQ3XCH8_9ACTN</name>
<feature type="region of interest" description="Disordered" evidence="1">
    <location>
        <begin position="104"/>
        <end position="123"/>
    </location>
</feature>
<organism evidence="2 3">
    <name type="scientific">Actinoplanes couchii</name>
    <dbReference type="NCBI Taxonomy" id="403638"/>
    <lineage>
        <taxon>Bacteria</taxon>
        <taxon>Bacillati</taxon>
        <taxon>Actinomycetota</taxon>
        <taxon>Actinomycetes</taxon>
        <taxon>Micromonosporales</taxon>
        <taxon>Micromonosporaceae</taxon>
        <taxon>Actinoplanes</taxon>
    </lineage>
</organism>
<dbReference type="RefSeq" id="WP_203797705.1">
    <property type="nucleotide sequence ID" value="NZ_BAAAQE010000027.1"/>
</dbReference>
<proteinExistence type="predicted"/>
<keyword evidence="3" id="KW-1185">Reference proteome</keyword>
<sequence length="123" mass="13337">MTKPLDPAAVIAEFIDRVAPYNPQPDADPVAVLGVRTALGEDVFTLSDHVIRALCRAVESYRDPEDRGDCANCGGRHLDENLHCRDCGQLHGILGQVIADHVRRFAASPRPDPSQPASEIDSP</sequence>
<dbReference type="EMBL" id="BOMG01000056">
    <property type="protein sequence ID" value="GID56215.1"/>
    <property type="molecule type" value="Genomic_DNA"/>
</dbReference>
<accession>A0ABQ3XCH8</accession>
<evidence type="ECO:0000313" key="2">
    <source>
        <dbReference type="EMBL" id="GID56215.1"/>
    </source>
</evidence>
<reference evidence="2 3" key="1">
    <citation type="submission" date="2021-01" db="EMBL/GenBank/DDBJ databases">
        <title>Whole genome shotgun sequence of Actinoplanes couchii NBRC 106145.</title>
        <authorList>
            <person name="Komaki H."/>
            <person name="Tamura T."/>
        </authorList>
    </citation>
    <scope>NUCLEOTIDE SEQUENCE [LARGE SCALE GENOMIC DNA]</scope>
    <source>
        <strain evidence="2 3">NBRC 106145</strain>
    </source>
</reference>
<evidence type="ECO:0000313" key="3">
    <source>
        <dbReference type="Proteomes" id="UP000612282"/>
    </source>
</evidence>
<gene>
    <name evidence="2" type="ORF">Aco03nite_046190</name>
</gene>